<accession>A0A3N4I782</accession>
<evidence type="ECO:0000313" key="3">
    <source>
        <dbReference type="Proteomes" id="UP000275078"/>
    </source>
</evidence>
<sequence length="155" mass="17096">MTLRAKIWGEWWPEFPEGYEIREGWGRRWPGERWTPGMEWTREVRREDAVPLDTMQEEAGVAEDGSIELGSENGGVLQTPGLSGGSDSESEGDLGTPEVKDEENETAKGGCENEGRMAMSNTEAPTKRNPIIMAPIGSSSRRAGLGIVFGDFYED</sequence>
<reference evidence="2 3" key="1">
    <citation type="journal article" date="2018" name="Nat. Ecol. Evol.">
        <title>Pezizomycetes genomes reveal the molecular basis of ectomycorrhizal truffle lifestyle.</title>
        <authorList>
            <person name="Murat C."/>
            <person name="Payen T."/>
            <person name="Noel B."/>
            <person name="Kuo A."/>
            <person name="Morin E."/>
            <person name="Chen J."/>
            <person name="Kohler A."/>
            <person name="Krizsan K."/>
            <person name="Balestrini R."/>
            <person name="Da Silva C."/>
            <person name="Montanini B."/>
            <person name="Hainaut M."/>
            <person name="Levati E."/>
            <person name="Barry K.W."/>
            <person name="Belfiori B."/>
            <person name="Cichocki N."/>
            <person name="Clum A."/>
            <person name="Dockter R.B."/>
            <person name="Fauchery L."/>
            <person name="Guy J."/>
            <person name="Iotti M."/>
            <person name="Le Tacon F."/>
            <person name="Lindquist E.A."/>
            <person name="Lipzen A."/>
            <person name="Malagnac F."/>
            <person name="Mello A."/>
            <person name="Molinier V."/>
            <person name="Miyauchi S."/>
            <person name="Poulain J."/>
            <person name="Riccioni C."/>
            <person name="Rubini A."/>
            <person name="Sitrit Y."/>
            <person name="Splivallo R."/>
            <person name="Traeger S."/>
            <person name="Wang M."/>
            <person name="Zifcakova L."/>
            <person name="Wipf D."/>
            <person name="Zambonelli A."/>
            <person name="Paolocci F."/>
            <person name="Nowrousian M."/>
            <person name="Ottonello S."/>
            <person name="Baldrian P."/>
            <person name="Spatafora J.W."/>
            <person name="Henrissat B."/>
            <person name="Nagy L.G."/>
            <person name="Aury J.M."/>
            <person name="Wincker P."/>
            <person name="Grigoriev I.V."/>
            <person name="Bonfante P."/>
            <person name="Martin F.M."/>
        </authorList>
    </citation>
    <scope>NUCLEOTIDE SEQUENCE [LARGE SCALE GENOMIC DNA]</scope>
    <source>
        <strain evidence="2 3">RN42</strain>
    </source>
</reference>
<keyword evidence="3" id="KW-1185">Reference proteome</keyword>
<proteinExistence type="predicted"/>
<dbReference type="Proteomes" id="UP000275078">
    <property type="component" value="Unassembled WGS sequence"/>
</dbReference>
<dbReference type="AlphaFoldDB" id="A0A3N4I782"/>
<evidence type="ECO:0000313" key="2">
    <source>
        <dbReference type="EMBL" id="RPA81935.1"/>
    </source>
</evidence>
<organism evidence="2 3">
    <name type="scientific">Ascobolus immersus RN42</name>
    <dbReference type="NCBI Taxonomy" id="1160509"/>
    <lineage>
        <taxon>Eukaryota</taxon>
        <taxon>Fungi</taxon>
        <taxon>Dikarya</taxon>
        <taxon>Ascomycota</taxon>
        <taxon>Pezizomycotina</taxon>
        <taxon>Pezizomycetes</taxon>
        <taxon>Pezizales</taxon>
        <taxon>Ascobolaceae</taxon>
        <taxon>Ascobolus</taxon>
    </lineage>
</organism>
<evidence type="ECO:0000256" key="1">
    <source>
        <dbReference type="SAM" id="MobiDB-lite"/>
    </source>
</evidence>
<dbReference type="EMBL" id="ML119675">
    <property type="protein sequence ID" value="RPA81935.1"/>
    <property type="molecule type" value="Genomic_DNA"/>
</dbReference>
<name>A0A3N4I782_ASCIM</name>
<feature type="region of interest" description="Disordered" evidence="1">
    <location>
        <begin position="65"/>
        <end position="137"/>
    </location>
</feature>
<protein>
    <submittedName>
        <fullName evidence="2">Uncharacterized protein</fullName>
    </submittedName>
</protein>
<gene>
    <name evidence="2" type="ORF">BJ508DRAFT_361551</name>
</gene>